<dbReference type="RefSeq" id="WP_006953410.1">
    <property type="nucleotide sequence ID" value="NZ_JH594523.1"/>
</dbReference>
<proteinExistence type="predicted"/>
<keyword evidence="3" id="KW-1185">Reference proteome</keyword>
<evidence type="ECO:0000256" key="1">
    <source>
        <dbReference type="SAM" id="MobiDB-lite"/>
    </source>
</evidence>
<evidence type="ECO:0000313" key="3">
    <source>
        <dbReference type="Proteomes" id="UP000016023"/>
    </source>
</evidence>
<reference evidence="2 3" key="1">
    <citation type="submission" date="2011-12" db="EMBL/GenBank/DDBJ databases">
        <title>The Genome Sequence of Prevotella micans F0438.</title>
        <authorList>
            <consortium name="The Broad Institute Genome Sequencing Platform"/>
            <person name="Earl A."/>
            <person name="Ward D."/>
            <person name="Feldgarden M."/>
            <person name="Gevers D."/>
            <person name="Izard J."/>
            <person name="Baranova O.V."/>
            <person name="Blanton J.M."/>
            <person name="Wade W.G."/>
            <person name="Dewhirst F.E."/>
            <person name="Young S.K."/>
            <person name="Zeng Q."/>
            <person name="Gargeya S."/>
            <person name="Fitzgerald M."/>
            <person name="Haas B."/>
            <person name="Abouelleil A."/>
            <person name="Alvarado L."/>
            <person name="Arachchi H.M."/>
            <person name="Berlin A."/>
            <person name="Chapman S.B."/>
            <person name="Gearin G."/>
            <person name="Goldberg J."/>
            <person name="Griggs A."/>
            <person name="Gujja S."/>
            <person name="Hansen M."/>
            <person name="Heiman D."/>
            <person name="Howarth C."/>
            <person name="Larimer J."/>
            <person name="Lui A."/>
            <person name="MacDonald P.J.P."/>
            <person name="McCowen C."/>
            <person name="Montmayeur A."/>
            <person name="Murphy C."/>
            <person name="Neiman D."/>
            <person name="Pearson M."/>
            <person name="Priest M."/>
            <person name="Roberts A."/>
            <person name="Saif S."/>
            <person name="Shea T."/>
            <person name="Sisk P."/>
            <person name="Stolte C."/>
            <person name="Sykes S."/>
            <person name="Wortman J."/>
            <person name="Nusbaum C."/>
            <person name="Birren B."/>
        </authorList>
    </citation>
    <scope>NUCLEOTIDE SEQUENCE [LARGE SCALE GENOMIC DNA]</scope>
    <source>
        <strain evidence="2 3">F0438</strain>
    </source>
</reference>
<dbReference type="AlphaFoldDB" id="H1Q4K5"/>
<comment type="caution">
    <text evidence="2">The sequence shown here is derived from an EMBL/GenBank/DDBJ whole genome shotgun (WGS) entry which is preliminary data.</text>
</comment>
<name>H1Q4K5_9BACT</name>
<feature type="region of interest" description="Disordered" evidence="1">
    <location>
        <begin position="40"/>
        <end position="68"/>
    </location>
</feature>
<protein>
    <submittedName>
        <fullName evidence="2">Uncharacterized protein</fullName>
    </submittedName>
</protein>
<dbReference type="EMBL" id="AGWK01000049">
    <property type="protein sequence ID" value="EHO67106.1"/>
    <property type="molecule type" value="Genomic_DNA"/>
</dbReference>
<dbReference type="HOGENOM" id="CLU_2790488_0_0_10"/>
<organism evidence="2 3">
    <name type="scientific">Prevotella micans F0438</name>
    <dbReference type="NCBI Taxonomy" id="883158"/>
    <lineage>
        <taxon>Bacteria</taxon>
        <taxon>Pseudomonadati</taxon>
        <taxon>Bacteroidota</taxon>
        <taxon>Bacteroidia</taxon>
        <taxon>Bacteroidales</taxon>
        <taxon>Prevotellaceae</taxon>
        <taxon>Prevotella</taxon>
    </lineage>
</organism>
<gene>
    <name evidence="2" type="ORF">HMPREF9140_01843</name>
</gene>
<accession>H1Q4K5</accession>
<sequence length="68" mass="7752">METKSLTMAETPQRQKLYYVAPQCRIIKTEYEGFICTTVTPNAASSNEPEEDTGWEMENWGLSGEMEV</sequence>
<dbReference type="Proteomes" id="UP000016023">
    <property type="component" value="Unassembled WGS sequence"/>
</dbReference>
<evidence type="ECO:0000313" key="2">
    <source>
        <dbReference type="EMBL" id="EHO67106.1"/>
    </source>
</evidence>